<comment type="caution">
    <text evidence="1">The sequence shown here is derived from an EMBL/GenBank/DDBJ whole genome shotgun (WGS) entry which is preliminary data.</text>
</comment>
<dbReference type="OrthoDB" id="9812459at2"/>
<keyword evidence="2" id="KW-1185">Reference proteome</keyword>
<dbReference type="RefSeq" id="WP_119586582.1">
    <property type="nucleotide sequence ID" value="NZ_CAWODQ010000022.1"/>
</dbReference>
<evidence type="ECO:0000313" key="2">
    <source>
        <dbReference type="Proteomes" id="UP000286576"/>
    </source>
</evidence>
<protein>
    <submittedName>
        <fullName evidence="1">Attachment protein</fullName>
    </submittedName>
</protein>
<name>A0A418NSZ6_9SPHN</name>
<dbReference type="Pfam" id="PF18856">
    <property type="entry name" value="baeRF_family12"/>
    <property type="match status" value="1"/>
</dbReference>
<dbReference type="InterPro" id="IPR041374">
    <property type="entry name" value="BaeRF_family12"/>
</dbReference>
<dbReference type="Proteomes" id="UP000286576">
    <property type="component" value="Unassembled WGS sequence"/>
</dbReference>
<accession>A0A418NSZ6</accession>
<dbReference type="AlphaFoldDB" id="A0A418NSZ6"/>
<sequence>MKVPHKAHVALVDGERFVLLRNDGQIFEPKLSKVAEPDLNATNFSAGVKHQDTASQMSGNTDLNELAHGAAAAEWLNSKAIAGEFEELVVIADPKTLGEMRRHYHVELEKRLVGELDKALTHEPLDRIEKVLANA</sequence>
<dbReference type="EMBL" id="QXFL01000003">
    <property type="protein sequence ID" value="RIV86765.1"/>
    <property type="molecule type" value="Genomic_DNA"/>
</dbReference>
<organism evidence="1 2">
    <name type="scientific">Aurantiacibacter zhengii</name>
    <dbReference type="NCBI Taxonomy" id="2307003"/>
    <lineage>
        <taxon>Bacteria</taxon>
        <taxon>Pseudomonadati</taxon>
        <taxon>Pseudomonadota</taxon>
        <taxon>Alphaproteobacteria</taxon>
        <taxon>Sphingomonadales</taxon>
        <taxon>Erythrobacteraceae</taxon>
        <taxon>Aurantiacibacter</taxon>
    </lineage>
</organism>
<gene>
    <name evidence="1" type="ORF">D2V07_08745</name>
</gene>
<proteinExistence type="predicted"/>
<reference evidence="1 2" key="1">
    <citation type="submission" date="2018-08" db="EMBL/GenBank/DDBJ databases">
        <title>Erythrobacter zhengii sp.nov., a bacterium isolated from deep-sea sediment.</title>
        <authorList>
            <person name="Fang C."/>
            <person name="Wu Y.-H."/>
            <person name="Sun C."/>
            <person name="Wang H."/>
            <person name="Cheng H."/>
            <person name="Meng F.-X."/>
            <person name="Wang C.-S."/>
            <person name="Xu X.-W."/>
        </authorList>
    </citation>
    <scope>NUCLEOTIDE SEQUENCE [LARGE SCALE GENOMIC DNA]</scope>
    <source>
        <strain evidence="1 2">V18</strain>
    </source>
</reference>
<evidence type="ECO:0000313" key="1">
    <source>
        <dbReference type="EMBL" id="RIV86765.1"/>
    </source>
</evidence>